<keyword evidence="1" id="KW-0812">Transmembrane</keyword>
<keyword evidence="1" id="KW-1133">Transmembrane helix</keyword>
<comment type="caution">
    <text evidence="2">The sequence shown here is derived from an EMBL/GenBank/DDBJ whole genome shotgun (WGS) entry which is preliminary data.</text>
</comment>
<protein>
    <submittedName>
        <fullName evidence="2">Uncharacterized protein</fullName>
    </submittedName>
</protein>
<proteinExistence type="predicted"/>
<evidence type="ECO:0000313" key="2">
    <source>
        <dbReference type="EMBL" id="KDS38272.1"/>
    </source>
</evidence>
<keyword evidence="1" id="KW-0472">Membrane</keyword>
<dbReference type="AlphaFoldDB" id="A0AB34L9G4"/>
<sequence length="37" mass="4157">MLKRIIIKIYSIIFAVAVVINRGIKIGKSSKLNNKDV</sequence>
<organism evidence="2 3">
    <name type="scientific">Parabacteroides distasonis str. 3776 D15 i</name>
    <dbReference type="NCBI Taxonomy" id="1339342"/>
    <lineage>
        <taxon>Bacteria</taxon>
        <taxon>Pseudomonadati</taxon>
        <taxon>Bacteroidota</taxon>
        <taxon>Bacteroidia</taxon>
        <taxon>Bacteroidales</taxon>
        <taxon>Tannerellaceae</taxon>
        <taxon>Parabacteroides</taxon>
    </lineage>
</organism>
<accession>A0AB34L9G4</accession>
<evidence type="ECO:0000313" key="3">
    <source>
        <dbReference type="Proteomes" id="UP000027850"/>
    </source>
</evidence>
<feature type="transmembrane region" description="Helical" evidence="1">
    <location>
        <begin position="6"/>
        <end position="24"/>
    </location>
</feature>
<reference evidence="2 3" key="1">
    <citation type="submission" date="2014-04" db="EMBL/GenBank/DDBJ databases">
        <authorList>
            <person name="Sears C."/>
            <person name="Carroll K."/>
            <person name="Sack B.R."/>
            <person name="Qadri F."/>
            <person name="Myers L.L."/>
            <person name="Chung G.-T."/>
            <person name="Escheverria P."/>
            <person name="Fraser C.M."/>
            <person name="Sadzewicz L."/>
            <person name="Shefchek K.A."/>
            <person name="Tallon L."/>
            <person name="Das S.P."/>
            <person name="Daugherty S."/>
            <person name="Mongodin E.F."/>
        </authorList>
    </citation>
    <scope>NUCLEOTIDE SEQUENCE [LARGE SCALE GENOMIC DNA]</scope>
    <source>
        <strain evidence="2 3">3776 D15 i</strain>
    </source>
</reference>
<evidence type="ECO:0000256" key="1">
    <source>
        <dbReference type="SAM" id="Phobius"/>
    </source>
</evidence>
<name>A0AB34L9G4_PARDI</name>
<dbReference type="Proteomes" id="UP000027850">
    <property type="component" value="Unassembled WGS sequence"/>
</dbReference>
<dbReference type="EMBL" id="JNHK01000078">
    <property type="protein sequence ID" value="KDS38272.1"/>
    <property type="molecule type" value="Genomic_DNA"/>
</dbReference>
<gene>
    <name evidence="2" type="ORF">M091_5066</name>
</gene>